<reference evidence="2" key="1">
    <citation type="submission" date="2023-07" db="EMBL/GenBank/DDBJ databases">
        <title>Chromosome-level genome assembly of Artemia franciscana.</title>
        <authorList>
            <person name="Jo E."/>
        </authorList>
    </citation>
    <scope>NUCLEOTIDE SEQUENCE</scope>
    <source>
        <tissue evidence="2">Whole body</tissue>
    </source>
</reference>
<evidence type="ECO:0000313" key="3">
    <source>
        <dbReference type="Proteomes" id="UP001187531"/>
    </source>
</evidence>
<feature type="domain" description="PiggyBac transposable element-derived protein" evidence="1">
    <location>
        <begin position="1"/>
        <end position="260"/>
    </location>
</feature>
<keyword evidence="3" id="KW-1185">Reference proteome</keyword>
<accession>A0AA88H0Z5</accession>
<protein>
    <recommendedName>
        <fullName evidence="1">PiggyBac transposable element-derived protein domain-containing protein</fullName>
    </recommendedName>
</protein>
<proteinExistence type="predicted"/>
<dbReference type="EMBL" id="JAVRJZ010002284">
    <property type="protein sequence ID" value="KAK2701708.1"/>
    <property type="molecule type" value="Genomic_DNA"/>
</dbReference>
<name>A0AA88H0Z5_ARTSF</name>
<dbReference type="Pfam" id="PF13843">
    <property type="entry name" value="DDE_Tnp_1_7"/>
    <property type="match status" value="2"/>
</dbReference>
<gene>
    <name evidence="2" type="ORF">QYM36_019651</name>
</gene>
<feature type="non-terminal residue" evidence="2">
    <location>
        <position position="1"/>
    </location>
</feature>
<evidence type="ECO:0000313" key="2">
    <source>
        <dbReference type="EMBL" id="KAK2701708.1"/>
    </source>
</evidence>
<dbReference type="AlphaFoldDB" id="A0AA88H0Z5"/>
<comment type="caution">
    <text evidence="2">The sequence shown here is derived from an EMBL/GenBank/DDBJ whole genome shotgun (WGS) entry which is preliminary data.</text>
</comment>
<dbReference type="PANTHER" id="PTHR47272:SF1">
    <property type="entry name" value="PIGGYBAC TRANSPOSABLE ELEMENT-DERIVED PROTEIN 3-LIKE"/>
    <property type="match status" value="1"/>
</dbReference>
<dbReference type="Proteomes" id="UP001187531">
    <property type="component" value="Unassembled WGS sequence"/>
</dbReference>
<evidence type="ECO:0000259" key="1">
    <source>
        <dbReference type="Pfam" id="PF13843"/>
    </source>
</evidence>
<feature type="domain" description="PiggyBac transposable element-derived protein" evidence="1">
    <location>
        <begin position="271"/>
        <end position="503"/>
    </location>
</feature>
<sequence length="504" mass="57490">MGRQRFDKIKSFLHFNDNSKAKKPGEQGFDKLYKIRPFLGHICSKFLEVTPEEHHSIDEQMIPFKGRSNLRQYLPKKPTKWGIKVFTRAGVSGFVHDFEVYQGKGTLGEDDIEPDLGVGGNIVLRLISTLPEKMNYKIYFDNWFSSLKLMSLLKIKGFPCIGTLNKARLKGCPLLTDGEMKKRERGTSDYRTDIHSGVIVVKWLDNNTVCLASTYAGITPQDTCRRWNVKDKSRVEVSRPAIVYEYNRHMGGVDLADMLVEIKAKKPGEQGFDKLYKIRPFLGHICSKFLEVTPEEHHSIDEQMIPFKGRSNLRQYLPKKPTKWGIKVFTRAGVSGFVHDFEVYQGKGTLGEDDIEPDLGVGGNIVLRLISTLPEKMNYKIYFDNWFSSLKLMSLLKIKGFPCIGTLNKARLKGCPLLTDGEMKKRERGTSDYRTDIHSGVIVVKWLDNNTVCLASTYAGITPQDTCRRWNVKVKSRVEVSRPVIVYEYNRHMGGVDLADMLVE</sequence>
<organism evidence="2 3">
    <name type="scientific">Artemia franciscana</name>
    <name type="common">Brine shrimp</name>
    <name type="synonym">Artemia sanfranciscana</name>
    <dbReference type="NCBI Taxonomy" id="6661"/>
    <lineage>
        <taxon>Eukaryota</taxon>
        <taxon>Metazoa</taxon>
        <taxon>Ecdysozoa</taxon>
        <taxon>Arthropoda</taxon>
        <taxon>Crustacea</taxon>
        <taxon>Branchiopoda</taxon>
        <taxon>Anostraca</taxon>
        <taxon>Artemiidae</taxon>
        <taxon>Artemia</taxon>
    </lineage>
</organism>
<dbReference type="InterPro" id="IPR029526">
    <property type="entry name" value="PGBD"/>
</dbReference>
<dbReference type="PANTHER" id="PTHR47272">
    <property type="entry name" value="DDE_TNP_1_7 DOMAIN-CONTAINING PROTEIN"/>
    <property type="match status" value="1"/>
</dbReference>